<gene>
    <name evidence="1" type="ORF">BJX67DRAFT_121418</name>
</gene>
<proteinExistence type="predicted"/>
<organism evidence="1 2">
    <name type="scientific">Aspergillus lucknowensis</name>
    <dbReference type="NCBI Taxonomy" id="176173"/>
    <lineage>
        <taxon>Eukaryota</taxon>
        <taxon>Fungi</taxon>
        <taxon>Dikarya</taxon>
        <taxon>Ascomycota</taxon>
        <taxon>Pezizomycotina</taxon>
        <taxon>Eurotiomycetes</taxon>
        <taxon>Eurotiomycetidae</taxon>
        <taxon>Eurotiales</taxon>
        <taxon>Aspergillaceae</taxon>
        <taxon>Aspergillus</taxon>
        <taxon>Aspergillus subgen. Nidulantes</taxon>
    </lineage>
</organism>
<evidence type="ECO:0000313" key="2">
    <source>
        <dbReference type="Proteomes" id="UP001610432"/>
    </source>
</evidence>
<comment type="caution">
    <text evidence="1">The sequence shown here is derived from an EMBL/GenBank/DDBJ whole genome shotgun (WGS) entry which is preliminary data.</text>
</comment>
<dbReference type="RefSeq" id="XP_070885653.1">
    <property type="nucleotide sequence ID" value="XM_071024442.1"/>
</dbReference>
<dbReference type="EMBL" id="JBFXLQ010000023">
    <property type="protein sequence ID" value="KAL2866674.1"/>
    <property type="molecule type" value="Genomic_DNA"/>
</dbReference>
<name>A0ABR4LQ75_9EURO</name>
<dbReference type="GeneID" id="98139514"/>
<keyword evidence="2" id="KW-1185">Reference proteome</keyword>
<evidence type="ECO:0000313" key="1">
    <source>
        <dbReference type="EMBL" id="KAL2866674.1"/>
    </source>
</evidence>
<accession>A0ABR4LQ75</accession>
<dbReference type="Proteomes" id="UP001610432">
    <property type="component" value="Unassembled WGS sequence"/>
</dbReference>
<protein>
    <submittedName>
        <fullName evidence="1">Uncharacterized protein</fullName>
    </submittedName>
</protein>
<sequence length="152" mass="16623">MDSKRHTIFPIWETVGSEIFHAIDPTGAFTIGCFRIGSHLTDMEADFAAAAYGCGAGFRALSTAKTSRSSQRTSRTSLAKVDKAALGELCHALDQPEVFGFLLPIHCPGGAYYRHRIPLAKHTPDREGQRPYIPIALRQQSVIYLAVVHLGV</sequence>
<reference evidence="1 2" key="1">
    <citation type="submission" date="2024-07" db="EMBL/GenBank/DDBJ databases">
        <title>Section-level genome sequencing and comparative genomics of Aspergillus sections Usti and Cavernicolus.</title>
        <authorList>
            <consortium name="Lawrence Berkeley National Laboratory"/>
            <person name="Nybo J.L."/>
            <person name="Vesth T.C."/>
            <person name="Theobald S."/>
            <person name="Frisvad J.C."/>
            <person name="Larsen T.O."/>
            <person name="Kjaerboelling I."/>
            <person name="Rothschild-Mancinelli K."/>
            <person name="Lyhne E.K."/>
            <person name="Kogle M.E."/>
            <person name="Barry K."/>
            <person name="Clum A."/>
            <person name="Na H."/>
            <person name="Ledsgaard L."/>
            <person name="Lin J."/>
            <person name="Lipzen A."/>
            <person name="Kuo A."/>
            <person name="Riley R."/>
            <person name="Mondo S."/>
            <person name="Labutti K."/>
            <person name="Haridas S."/>
            <person name="Pangalinan J."/>
            <person name="Salamov A.A."/>
            <person name="Simmons B.A."/>
            <person name="Magnuson J.K."/>
            <person name="Chen J."/>
            <person name="Drula E."/>
            <person name="Henrissat B."/>
            <person name="Wiebenga A."/>
            <person name="Lubbers R.J."/>
            <person name="Gomes A.C."/>
            <person name="Macurrencykelacurrency M.R."/>
            <person name="Stajich J."/>
            <person name="Grigoriev I.V."/>
            <person name="Mortensen U.H."/>
            <person name="De Vries R.P."/>
            <person name="Baker S.E."/>
            <person name="Andersen M.R."/>
        </authorList>
    </citation>
    <scope>NUCLEOTIDE SEQUENCE [LARGE SCALE GENOMIC DNA]</scope>
    <source>
        <strain evidence="1 2">CBS 449.75</strain>
    </source>
</reference>